<proteinExistence type="predicted"/>
<protein>
    <submittedName>
        <fullName evidence="1">Unnamed protein product</fullName>
    </submittedName>
</protein>
<evidence type="ECO:0000313" key="1">
    <source>
        <dbReference type="EMBL" id="GME94109.1"/>
    </source>
</evidence>
<accession>A0ACB5TSS0</accession>
<dbReference type="Proteomes" id="UP001165101">
    <property type="component" value="Unassembled WGS sequence"/>
</dbReference>
<name>A0ACB5TSS0_CANBO</name>
<organism evidence="1 2">
    <name type="scientific">Candida boidinii</name>
    <name type="common">Yeast</name>
    <dbReference type="NCBI Taxonomy" id="5477"/>
    <lineage>
        <taxon>Eukaryota</taxon>
        <taxon>Fungi</taxon>
        <taxon>Dikarya</taxon>
        <taxon>Ascomycota</taxon>
        <taxon>Saccharomycotina</taxon>
        <taxon>Pichiomycetes</taxon>
        <taxon>Pichiales</taxon>
        <taxon>Pichiaceae</taxon>
        <taxon>Ogataea</taxon>
        <taxon>Ogataea/Candida clade</taxon>
    </lineage>
</organism>
<reference evidence="1" key="1">
    <citation type="submission" date="2023-04" db="EMBL/GenBank/DDBJ databases">
        <title>Candida boidinii NBRC 1967.</title>
        <authorList>
            <person name="Ichikawa N."/>
            <person name="Sato H."/>
            <person name="Tonouchi N."/>
        </authorList>
    </citation>
    <scope>NUCLEOTIDE SEQUENCE</scope>
    <source>
        <strain evidence="1">NBRC 1967</strain>
    </source>
</reference>
<comment type="caution">
    <text evidence="1">The sequence shown here is derived from an EMBL/GenBank/DDBJ whole genome shotgun (WGS) entry which is preliminary data.</text>
</comment>
<gene>
    <name evidence="1" type="ORF">Cboi01_000339600</name>
</gene>
<dbReference type="EMBL" id="BSXV01001844">
    <property type="protein sequence ID" value="GME94109.1"/>
    <property type="molecule type" value="Genomic_DNA"/>
</dbReference>
<keyword evidence="2" id="KW-1185">Reference proteome</keyword>
<sequence>MVGLADNNNHDPGAGSPLLHGESHIRLSNESDNDDDGNYDADYENDPSEYPDGRNDDYYDEEFGEFEEHQPFTSKLEIIGWCIYSWAAEPFIVSVVGTYVPLLLEQIARDNGVKFSDKISPCNGAHNPTIPIPDPPSAPPDEMTSPSLNIINMFAIRSNLDPSKPPPSPPHEGFDDNICVLPLLGGRIYIDSASYALYTFSISVLVQTIVVISMSGAADRGSHRKQLLIFFGIFGGISTMFYWNVKPDGYYMASILAIFANSAFGGVNVCGNSFLSVLVNNYEKLRNYYLPPNPTNEQIQQKLNLRGEISSRISGLGAALGYISALIVQIGTMLIILHIKNSTNTSGIGGGDPSISPPTTPPPPSPPHPGPQPSYIWPIKLVIGFVGLWWLIFQIPIMILLKSRPSPELKLKHTVKPELNNDDYLNFILKSIRYRIKLFFAYILHGYKTLYLAILAASQLKDICFFLLGWFIVSDSITTINSTAVLFARSELRMSTVELSQIGVLTMISAITGSIVIPNVIQPYYNLSIKNTFLFIIVWASIIPLYGVLGFFFNVIGLHHKIEMYLLAIWYGFSLGGLSTISRSLYSILIPKGQESVFFALFSITDKGSSILGPVLVGLIIDYTHDIRKCFWFLWFLLLLALPVLHYGVDLQRGIKEASVLQTVSNVEEDD</sequence>
<evidence type="ECO:0000313" key="2">
    <source>
        <dbReference type="Proteomes" id="UP001165101"/>
    </source>
</evidence>